<reference evidence="1" key="1">
    <citation type="submission" date="2022-09" db="EMBL/GenBank/DDBJ databases">
        <title>Intensive care unit water sources are persistently colonized with multi-drug resistant bacteria and are the site of extensive horizontal gene transfer of antibiotic resistance genes.</title>
        <authorList>
            <person name="Diorio-Toth L."/>
        </authorList>
    </citation>
    <scope>NUCLEOTIDE SEQUENCE</scope>
    <source>
        <strain evidence="1">GD04005</strain>
    </source>
</reference>
<evidence type="ECO:0000313" key="1">
    <source>
        <dbReference type="EMBL" id="MDH0563978.1"/>
    </source>
</evidence>
<dbReference type="AlphaFoldDB" id="A0AA42L7C7"/>
<comment type="caution">
    <text evidence="1">The sequence shown here is derived from an EMBL/GenBank/DDBJ whole genome shotgun (WGS) entry which is preliminary data.</text>
</comment>
<dbReference type="Proteomes" id="UP001159329">
    <property type="component" value="Unassembled WGS sequence"/>
</dbReference>
<proteinExistence type="predicted"/>
<name>A0AA42L7C7_9GAMM</name>
<protein>
    <submittedName>
        <fullName evidence="1">Uncharacterized protein</fullName>
    </submittedName>
</protein>
<organism evidence="1 2">
    <name type="scientific">Acinetobacter courvalinii</name>
    <dbReference type="NCBI Taxonomy" id="280147"/>
    <lineage>
        <taxon>Bacteria</taxon>
        <taxon>Pseudomonadati</taxon>
        <taxon>Pseudomonadota</taxon>
        <taxon>Gammaproteobacteria</taxon>
        <taxon>Moraxellales</taxon>
        <taxon>Moraxellaceae</taxon>
        <taxon>Acinetobacter</taxon>
    </lineage>
</organism>
<gene>
    <name evidence="1" type="ORF">N7644_09800</name>
</gene>
<accession>A0AA42L7C7</accession>
<evidence type="ECO:0000313" key="2">
    <source>
        <dbReference type="Proteomes" id="UP001159329"/>
    </source>
</evidence>
<dbReference type="EMBL" id="JAOEEO010000002">
    <property type="protein sequence ID" value="MDH0563978.1"/>
    <property type="molecule type" value="Genomic_DNA"/>
</dbReference>
<sequence>MNKYVLSFLILLSVGHTGCSLNPSSKTQPQIEHNQNIQDPITIGMARSEFISKVITPSSSKLIGDQRIDTFIFYKQGNTSKRLGQALYNGLVASTLPFDSLIETVSIPESATRGAKVIIQVIYDSSDRVEKVVRIQ</sequence>
<dbReference type="RefSeq" id="WP_279695261.1">
    <property type="nucleotide sequence ID" value="NZ_JAOEEO010000002.1"/>
</dbReference>